<evidence type="ECO:0000256" key="1">
    <source>
        <dbReference type="SAM" id="MobiDB-lite"/>
    </source>
</evidence>
<evidence type="ECO:0000313" key="3">
    <source>
        <dbReference type="Proteomes" id="UP001375240"/>
    </source>
</evidence>
<organism evidence="2 3">
    <name type="scientific">Orbilia brochopaga</name>
    <dbReference type="NCBI Taxonomy" id="3140254"/>
    <lineage>
        <taxon>Eukaryota</taxon>
        <taxon>Fungi</taxon>
        <taxon>Dikarya</taxon>
        <taxon>Ascomycota</taxon>
        <taxon>Pezizomycotina</taxon>
        <taxon>Orbiliomycetes</taxon>
        <taxon>Orbiliales</taxon>
        <taxon>Orbiliaceae</taxon>
        <taxon>Orbilia</taxon>
    </lineage>
</organism>
<protein>
    <submittedName>
        <fullName evidence="2">Uncharacterized protein</fullName>
    </submittedName>
</protein>
<reference evidence="2 3" key="1">
    <citation type="submission" date="2019-10" db="EMBL/GenBank/DDBJ databases">
        <authorList>
            <person name="Palmer J.M."/>
        </authorList>
    </citation>
    <scope>NUCLEOTIDE SEQUENCE [LARGE SCALE GENOMIC DNA]</scope>
    <source>
        <strain evidence="2 3">TWF696</strain>
    </source>
</reference>
<feature type="compositionally biased region" description="Gly residues" evidence="1">
    <location>
        <begin position="167"/>
        <end position="176"/>
    </location>
</feature>
<comment type="caution">
    <text evidence="2">The sequence shown here is derived from an EMBL/GenBank/DDBJ whole genome shotgun (WGS) entry which is preliminary data.</text>
</comment>
<name>A0AAV9UEI6_9PEZI</name>
<dbReference type="EMBL" id="JAVHNQ010000009">
    <property type="protein sequence ID" value="KAK6338936.1"/>
    <property type="molecule type" value="Genomic_DNA"/>
</dbReference>
<feature type="region of interest" description="Disordered" evidence="1">
    <location>
        <begin position="156"/>
        <end position="185"/>
    </location>
</feature>
<accession>A0AAV9UEI6</accession>
<keyword evidence="3" id="KW-1185">Reference proteome</keyword>
<dbReference type="AlphaFoldDB" id="A0AAV9UEI6"/>
<proteinExistence type="predicted"/>
<evidence type="ECO:0000313" key="2">
    <source>
        <dbReference type="EMBL" id="KAK6338936.1"/>
    </source>
</evidence>
<dbReference type="Proteomes" id="UP001375240">
    <property type="component" value="Unassembled WGS sequence"/>
</dbReference>
<sequence>MPIEIQIRPPTVYIGENTQPCGSGNNRVCWIPGSKITTGLCGTWLGLDNYCCTYIDSEFNTTNACGTIAGIHDTKFADFGTAATVEEDSCPNKSESVINRIRNEPDQCCPYQDVRKLDVDFAAVFLHEAPEGSYSSNLTGIRCLNLTVQGLVEDDGSSTYSGNKVGNSGGSSGGSTGDSSSSGKTNSGATLSVTKVFGGALFFLAVIAQFGI</sequence>
<gene>
    <name evidence="2" type="ORF">TWF696_009737</name>
</gene>